<dbReference type="GO" id="GO:0005737">
    <property type="term" value="C:cytoplasm"/>
    <property type="evidence" value="ECO:0007669"/>
    <property type="project" value="TreeGrafter"/>
</dbReference>
<dbReference type="PRINTS" id="PR00633">
    <property type="entry name" value="RCCNDNSATION"/>
</dbReference>
<evidence type="ECO:0000256" key="2">
    <source>
        <dbReference type="ARBA" id="ARBA00022737"/>
    </source>
</evidence>
<feature type="repeat" description="RCC1" evidence="3">
    <location>
        <begin position="385"/>
        <end position="438"/>
    </location>
</feature>
<feature type="repeat" description="RCC1" evidence="3">
    <location>
        <begin position="101"/>
        <end position="158"/>
    </location>
</feature>
<accession>A0A7S3L712</accession>
<evidence type="ECO:0000256" key="3">
    <source>
        <dbReference type="PROSITE-ProRule" id="PRU00235"/>
    </source>
</evidence>
<feature type="region of interest" description="Disordered" evidence="4">
    <location>
        <begin position="546"/>
        <end position="569"/>
    </location>
</feature>
<organism evidence="6">
    <name type="scientific">Amphora coffeiformis</name>
    <dbReference type="NCBI Taxonomy" id="265554"/>
    <lineage>
        <taxon>Eukaryota</taxon>
        <taxon>Sar</taxon>
        <taxon>Stramenopiles</taxon>
        <taxon>Ochrophyta</taxon>
        <taxon>Bacillariophyta</taxon>
        <taxon>Bacillariophyceae</taxon>
        <taxon>Bacillariophycidae</taxon>
        <taxon>Thalassiophysales</taxon>
        <taxon>Catenulaceae</taxon>
        <taxon>Amphora</taxon>
    </lineage>
</organism>
<evidence type="ECO:0000256" key="4">
    <source>
        <dbReference type="SAM" id="MobiDB-lite"/>
    </source>
</evidence>
<feature type="domain" description="RCC1-like" evidence="5">
    <location>
        <begin position="102"/>
        <end position="546"/>
    </location>
</feature>
<feature type="repeat" description="RCC1" evidence="3">
    <location>
        <begin position="159"/>
        <end position="226"/>
    </location>
</feature>
<dbReference type="PANTHER" id="PTHR45982:SF1">
    <property type="entry name" value="REGULATOR OF CHROMOSOME CONDENSATION"/>
    <property type="match status" value="1"/>
</dbReference>
<dbReference type="InterPro" id="IPR051553">
    <property type="entry name" value="Ran_GTPase-activating"/>
</dbReference>
<dbReference type="InterPro" id="IPR058923">
    <property type="entry name" value="RCC1-like_dom"/>
</dbReference>
<feature type="repeat" description="RCC1" evidence="3">
    <location>
        <begin position="440"/>
        <end position="497"/>
    </location>
</feature>
<gene>
    <name evidence="6" type="ORF">ACOF00016_LOCUS11075</name>
</gene>
<dbReference type="InterPro" id="IPR009091">
    <property type="entry name" value="RCC1/BLIP-II"/>
</dbReference>
<proteinExistence type="predicted"/>
<keyword evidence="1" id="KW-0344">Guanine-nucleotide releasing factor</keyword>
<dbReference type="Gene3D" id="2.130.10.30">
    <property type="entry name" value="Regulator of chromosome condensation 1/beta-lactamase-inhibitor protein II"/>
    <property type="match status" value="1"/>
</dbReference>
<protein>
    <recommendedName>
        <fullName evidence="5">RCC1-like domain-containing protein</fullName>
    </recommendedName>
</protein>
<dbReference type="EMBL" id="HBIM01013727">
    <property type="protein sequence ID" value="CAE0413832.1"/>
    <property type="molecule type" value="Transcribed_RNA"/>
</dbReference>
<dbReference type="GO" id="GO:0005085">
    <property type="term" value="F:guanyl-nucleotide exchange factor activity"/>
    <property type="evidence" value="ECO:0007669"/>
    <property type="project" value="TreeGrafter"/>
</dbReference>
<evidence type="ECO:0000256" key="1">
    <source>
        <dbReference type="ARBA" id="ARBA00022658"/>
    </source>
</evidence>
<evidence type="ECO:0000313" key="6">
    <source>
        <dbReference type="EMBL" id="CAE0413832.1"/>
    </source>
</evidence>
<keyword evidence="2" id="KW-0677">Repeat</keyword>
<sequence length="569" mass="62301">MSRRRAREGGGDEEDRLVVARRMGADPDGGGASLFSQELDKQARALLQVYNRFLRQEVRKQHPKDRVLEQDETPKYQYLALVSEYMRSVCEVELRFAGTVGTVYVFGSNDMFQQGLPRLIDDEEQGVDNHEPHQLGIVIKGVRQVRSGGVASAALTVHGVPWTWGASDDGALGRRQLENEGADAAERSQATPAPVTGFVSQDGKNEDGTITQLDVGAAHIVYLSMSGNVYMSGMMKDSDSGMWRNPDPRRDHSAKDKYGVKGCHETPVHIPEIKNTIAVFAGDSFCAALSADRELCTWGFGNSGELARSRNMISPDKDGKFDLTTNAYVDKANDGEKDYKFVLDKYLTPAPVVWKLPGRSRKVMNVACGSFHLLVGAVEDGHDRVQLYVSGLNQYGQLGLGDQEPRHALEKVPFFEKENLIVGQLAAGSFHSMALTADGTAIYTWGRGDKGVLGIGTGEATKDGAFVDTPQRAHTPPGVLWKHIACGEATSMALTIDEELYTWGFEGVTGHGGKYNDDTDVRTPRLLEIDDNMLVHSMDCGAQHGLFLASPKPTPSSPQEPQTKRRKML</sequence>
<evidence type="ECO:0000259" key="5">
    <source>
        <dbReference type="Pfam" id="PF25390"/>
    </source>
</evidence>
<dbReference type="AlphaFoldDB" id="A0A7S3L712"/>
<name>A0A7S3L712_9STRA</name>
<dbReference type="SUPFAM" id="SSF50985">
    <property type="entry name" value="RCC1/BLIP-II"/>
    <property type="match status" value="1"/>
</dbReference>
<feature type="region of interest" description="Disordered" evidence="4">
    <location>
        <begin position="179"/>
        <end position="204"/>
    </location>
</feature>
<dbReference type="InterPro" id="IPR000408">
    <property type="entry name" value="Reg_chr_condens"/>
</dbReference>
<dbReference type="PANTHER" id="PTHR45982">
    <property type="entry name" value="REGULATOR OF CHROMOSOME CONDENSATION"/>
    <property type="match status" value="1"/>
</dbReference>
<dbReference type="PROSITE" id="PS50012">
    <property type="entry name" value="RCC1_3"/>
    <property type="match status" value="5"/>
</dbReference>
<reference evidence="6" key="1">
    <citation type="submission" date="2021-01" db="EMBL/GenBank/DDBJ databases">
        <authorList>
            <person name="Corre E."/>
            <person name="Pelletier E."/>
            <person name="Niang G."/>
            <person name="Scheremetjew M."/>
            <person name="Finn R."/>
            <person name="Kale V."/>
            <person name="Holt S."/>
            <person name="Cochrane G."/>
            <person name="Meng A."/>
            <person name="Brown T."/>
            <person name="Cohen L."/>
        </authorList>
    </citation>
    <scope>NUCLEOTIDE SEQUENCE</scope>
    <source>
        <strain evidence="6">CCMP127</strain>
    </source>
</reference>
<feature type="repeat" description="RCC1" evidence="3">
    <location>
        <begin position="498"/>
        <end position="551"/>
    </location>
</feature>
<dbReference type="Pfam" id="PF25390">
    <property type="entry name" value="WD40_RLD"/>
    <property type="match status" value="1"/>
</dbReference>